<reference evidence="2" key="1">
    <citation type="submission" date="2016-11" db="EMBL/GenBank/DDBJ databases">
        <authorList>
            <person name="Varghese N."/>
            <person name="Submissions S."/>
        </authorList>
    </citation>
    <scope>NUCLEOTIDE SEQUENCE [LARGE SCALE GENOMIC DNA]</scope>
    <source>
        <strain evidence="2">DSM 24786</strain>
    </source>
</reference>
<protein>
    <submittedName>
        <fullName evidence="1">Uncharacterized protein</fullName>
    </submittedName>
</protein>
<dbReference type="AlphaFoldDB" id="A0A1K1QNY4"/>
<keyword evidence="2" id="KW-1185">Reference proteome</keyword>
<name>A0A1K1QNY4_9FLAO</name>
<dbReference type="STRING" id="76595.SAMN05660313_02826"/>
<accession>A0A1K1QNY4</accession>
<gene>
    <name evidence="1" type="ORF">SAMN05660313_02826</name>
</gene>
<dbReference type="RefSeq" id="WP_072304450.1">
    <property type="nucleotide sequence ID" value="NZ_FPIY01000004.1"/>
</dbReference>
<dbReference type="Proteomes" id="UP000183257">
    <property type="component" value="Unassembled WGS sequence"/>
</dbReference>
<organism evidence="1 2">
    <name type="scientific">Cellulophaga fucicola</name>
    <dbReference type="NCBI Taxonomy" id="76595"/>
    <lineage>
        <taxon>Bacteria</taxon>
        <taxon>Pseudomonadati</taxon>
        <taxon>Bacteroidota</taxon>
        <taxon>Flavobacteriia</taxon>
        <taxon>Flavobacteriales</taxon>
        <taxon>Flavobacteriaceae</taxon>
        <taxon>Cellulophaga</taxon>
    </lineage>
</organism>
<sequence length="212" mass="25918">MIKIFKRNIKSEYEERLKKSFPKELYSDLNEVLKILPLDKNLVKLCDDQTHKVDNLIHESELNIEFNNETLIIPSRLYFNEPNPELEKSLTDKQKDILNCIYLRHHNGYLREKRLNLISDNSEKWTVPFIIQLIGEYVYELLPIIYKKIDKNTLDYYVDFIVENPKYWQQTESRMISYWNEYYRYKFPKLKDYLGFEIVNRIKKRKQNNGYK</sequence>
<proteinExistence type="predicted"/>
<evidence type="ECO:0000313" key="1">
    <source>
        <dbReference type="EMBL" id="SFW61385.1"/>
    </source>
</evidence>
<dbReference type="EMBL" id="FPIY01000004">
    <property type="protein sequence ID" value="SFW61385.1"/>
    <property type="molecule type" value="Genomic_DNA"/>
</dbReference>
<evidence type="ECO:0000313" key="2">
    <source>
        <dbReference type="Proteomes" id="UP000183257"/>
    </source>
</evidence>
<dbReference type="OrthoDB" id="3578967at2"/>